<accession>A0A9P8LBW0</accession>
<dbReference type="SUPFAM" id="SSF54695">
    <property type="entry name" value="POZ domain"/>
    <property type="match status" value="1"/>
</dbReference>
<dbReference type="Pfam" id="PF00651">
    <property type="entry name" value="BTB"/>
    <property type="match status" value="1"/>
</dbReference>
<keyword evidence="4" id="KW-1185">Reference proteome</keyword>
<sequence>MAPSKTADMNPILASQQDLLKTGKFSDLTIEAGEQSYLVHKAIVCPRSPFFMKACDGAFKEAISGVITLDDDPDSVRRMISFMYTFDYDDEVKINPKSAENPALFSSIRVYAIAEKYGIEDLKELARSRFSTWASENWNHHSEFTAMVQEVYDSTPSSDRGLRDVVETILKKNFESVFYDDRLKELLISQMGELGLSVLTGAMEKVRSLTEQIRREEEQRKLAREEEQRRLAQEEERKRLAQERERRRSAQGRERRRSAQEEERRRSSNCVRCGSPTETESGIALCDRC</sequence>
<dbReference type="CDD" id="cd18186">
    <property type="entry name" value="BTB_POZ_ZBTB_KLHL-like"/>
    <property type="match status" value="1"/>
</dbReference>
<dbReference type="InterPro" id="IPR011333">
    <property type="entry name" value="SKP1/BTB/POZ_sf"/>
</dbReference>
<name>A0A9P8LBW0_9PEZI</name>
<feature type="compositionally biased region" description="Basic and acidic residues" evidence="1">
    <location>
        <begin position="235"/>
        <end position="266"/>
    </location>
</feature>
<dbReference type="PANTHER" id="PTHR47843:SF5">
    <property type="entry name" value="BTB_POZ DOMAIN PROTEIN"/>
    <property type="match status" value="1"/>
</dbReference>
<feature type="domain" description="BTB" evidence="2">
    <location>
        <begin position="26"/>
        <end position="85"/>
    </location>
</feature>
<gene>
    <name evidence="3" type="ORF">GP486_004180</name>
</gene>
<evidence type="ECO:0000313" key="3">
    <source>
        <dbReference type="EMBL" id="KAH0559307.1"/>
    </source>
</evidence>
<dbReference type="AlphaFoldDB" id="A0A9P8LBW0"/>
<dbReference type="Gene3D" id="3.30.710.10">
    <property type="entry name" value="Potassium Channel Kv1.1, Chain A"/>
    <property type="match status" value="1"/>
</dbReference>
<dbReference type="InterPro" id="IPR000210">
    <property type="entry name" value="BTB/POZ_dom"/>
</dbReference>
<dbReference type="EMBL" id="JAGHQM010000631">
    <property type="protein sequence ID" value="KAH0559307.1"/>
    <property type="molecule type" value="Genomic_DNA"/>
</dbReference>
<protein>
    <recommendedName>
        <fullName evidence="2">BTB domain-containing protein</fullName>
    </recommendedName>
</protein>
<organism evidence="3 4">
    <name type="scientific">Trichoglossum hirsutum</name>
    <dbReference type="NCBI Taxonomy" id="265104"/>
    <lineage>
        <taxon>Eukaryota</taxon>
        <taxon>Fungi</taxon>
        <taxon>Dikarya</taxon>
        <taxon>Ascomycota</taxon>
        <taxon>Pezizomycotina</taxon>
        <taxon>Geoglossomycetes</taxon>
        <taxon>Geoglossales</taxon>
        <taxon>Geoglossaceae</taxon>
        <taxon>Trichoglossum</taxon>
    </lineage>
</organism>
<dbReference type="SMART" id="SM00225">
    <property type="entry name" value="BTB"/>
    <property type="match status" value="1"/>
</dbReference>
<comment type="caution">
    <text evidence="3">The sequence shown here is derived from an EMBL/GenBank/DDBJ whole genome shotgun (WGS) entry which is preliminary data.</text>
</comment>
<reference evidence="3" key="1">
    <citation type="submission" date="2021-03" db="EMBL/GenBank/DDBJ databases">
        <title>Comparative genomics and phylogenomic investigation of the class Geoglossomycetes provide insights into ecological specialization and systematics.</title>
        <authorList>
            <person name="Melie T."/>
            <person name="Pirro S."/>
            <person name="Miller A.N."/>
            <person name="Quandt A."/>
        </authorList>
    </citation>
    <scope>NUCLEOTIDE SEQUENCE</scope>
    <source>
        <strain evidence="3">CAQ_001_2017</strain>
    </source>
</reference>
<dbReference type="PROSITE" id="PS50097">
    <property type="entry name" value="BTB"/>
    <property type="match status" value="1"/>
</dbReference>
<proteinExistence type="predicted"/>
<dbReference type="Proteomes" id="UP000750711">
    <property type="component" value="Unassembled WGS sequence"/>
</dbReference>
<dbReference type="PANTHER" id="PTHR47843">
    <property type="entry name" value="BTB DOMAIN-CONTAINING PROTEIN-RELATED"/>
    <property type="match status" value="1"/>
</dbReference>
<evidence type="ECO:0000313" key="4">
    <source>
        <dbReference type="Proteomes" id="UP000750711"/>
    </source>
</evidence>
<evidence type="ECO:0000259" key="2">
    <source>
        <dbReference type="PROSITE" id="PS50097"/>
    </source>
</evidence>
<evidence type="ECO:0000256" key="1">
    <source>
        <dbReference type="SAM" id="MobiDB-lite"/>
    </source>
</evidence>
<feature type="region of interest" description="Disordered" evidence="1">
    <location>
        <begin position="235"/>
        <end position="281"/>
    </location>
</feature>